<evidence type="ECO:0000313" key="8">
    <source>
        <dbReference type="Proteomes" id="UP000642993"/>
    </source>
</evidence>
<reference evidence="7" key="1">
    <citation type="submission" date="2020-09" db="EMBL/GenBank/DDBJ databases">
        <title>Hoyosella lacisalsi sp. nov., a halotolerant actinobacterium isolated from soil of Lake Gudzhirganskoe.</title>
        <authorList>
            <person name="Yang Q."/>
            <person name="Guo P.Y."/>
            <person name="Liu S.W."/>
            <person name="Li F.N."/>
            <person name="Sun C.H."/>
        </authorList>
    </citation>
    <scope>NUCLEOTIDE SEQUENCE</scope>
    <source>
        <strain evidence="7">G463</strain>
    </source>
</reference>
<keyword evidence="4 7" id="KW-0067">ATP-binding</keyword>
<dbReference type="RefSeq" id="WP_192038580.1">
    <property type="nucleotide sequence ID" value="NZ_JACYWE010000003.1"/>
</dbReference>
<dbReference type="InterPro" id="IPR050763">
    <property type="entry name" value="ABC_transporter_ATP-binding"/>
</dbReference>
<accession>A0A927JBB5</accession>
<dbReference type="SUPFAM" id="SSF52540">
    <property type="entry name" value="P-loop containing nucleoside triphosphate hydrolases"/>
    <property type="match status" value="1"/>
</dbReference>
<evidence type="ECO:0000256" key="2">
    <source>
        <dbReference type="ARBA" id="ARBA00022448"/>
    </source>
</evidence>
<dbReference type="SMART" id="SM00382">
    <property type="entry name" value="AAA"/>
    <property type="match status" value="1"/>
</dbReference>
<dbReference type="Pfam" id="PF00005">
    <property type="entry name" value="ABC_tran"/>
    <property type="match status" value="1"/>
</dbReference>
<feature type="domain" description="ABC transporter" evidence="6">
    <location>
        <begin position="7"/>
        <end position="232"/>
    </location>
</feature>
<evidence type="ECO:0000256" key="1">
    <source>
        <dbReference type="ARBA" id="ARBA00004202"/>
    </source>
</evidence>
<dbReference type="Proteomes" id="UP000642993">
    <property type="component" value="Unassembled WGS sequence"/>
</dbReference>
<name>A0A927JBB5_9ACTN</name>
<proteinExistence type="predicted"/>
<evidence type="ECO:0000313" key="7">
    <source>
        <dbReference type="EMBL" id="MBD8506111.1"/>
    </source>
</evidence>
<gene>
    <name evidence="7" type="ORF">HT102_06410</name>
</gene>
<sequence>MSNELVVEVDSLECRYGDFLAVRGVSFGAVRGECFALLGTNGAGKTTTLEMVQGFRQRSGGSVRVFGRDPREQPDVVRRGTGVVLQQGGHFGEISVRETVNLHAGLSSRRDDAARVLERVDLAHKTGTAVQSLSGGERRRLDLALAMWGSPELIILDEPTTGLDPESRKRMWQVIGDLKAAGSTVLLTTHYLEEAEQLADRVGIVHEGVLAVEGTLEEVLASRPARVVAEVVSAPPGWWPQPPAGVSITVGDQRGKPTGVVEAADQQRSMLWLVQQADEAGVELGMIRANPASLDEVFHQIAGGQA</sequence>
<dbReference type="InterPro" id="IPR003439">
    <property type="entry name" value="ABC_transporter-like_ATP-bd"/>
</dbReference>
<dbReference type="GO" id="GO:0016887">
    <property type="term" value="F:ATP hydrolysis activity"/>
    <property type="evidence" value="ECO:0007669"/>
    <property type="project" value="InterPro"/>
</dbReference>
<evidence type="ECO:0000256" key="3">
    <source>
        <dbReference type="ARBA" id="ARBA00022741"/>
    </source>
</evidence>
<organism evidence="7 8">
    <name type="scientific">Lolliginicoccus lacisalsi</name>
    <dbReference type="NCBI Taxonomy" id="2742202"/>
    <lineage>
        <taxon>Bacteria</taxon>
        <taxon>Bacillati</taxon>
        <taxon>Actinomycetota</taxon>
        <taxon>Actinomycetes</taxon>
        <taxon>Mycobacteriales</taxon>
        <taxon>Hoyosellaceae</taxon>
        <taxon>Lolliginicoccus</taxon>
    </lineage>
</organism>
<dbReference type="InterPro" id="IPR017871">
    <property type="entry name" value="ABC_transporter-like_CS"/>
</dbReference>
<keyword evidence="8" id="KW-1185">Reference proteome</keyword>
<dbReference type="GO" id="GO:0005524">
    <property type="term" value="F:ATP binding"/>
    <property type="evidence" value="ECO:0007669"/>
    <property type="project" value="UniProtKB-KW"/>
</dbReference>
<keyword evidence="3" id="KW-0547">Nucleotide-binding</keyword>
<dbReference type="Gene3D" id="3.40.50.300">
    <property type="entry name" value="P-loop containing nucleotide triphosphate hydrolases"/>
    <property type="match status" value="1"/>
</dbReference>
<keyword evidence="5" id="KW-0046">Antibiotic resistance</keyword>
<dbReference type="GO" id="GO:0046677">
    <property type="term" value="P:response to antibiotic"/>
    <property type="evidence" value="ECO:0007669"/>
    <property type="project" value="UniProtKB-KW"/>
</dbReference>
<comment type="subcellular location">
    <subcellularLocation>
        <location evidence="1">Cell membrane</location>
        <topology evidence="1">Peripheral membrane protein</topology>
    </subcellularLocation>
</comment>
<comment type="caution">
    <text evidence="7">The sequence shown here is derived from an EMBL/GenBank/DDBJ whole genome shotgun (WGS) entry which is preliminary data.</text>
</comment>
<evidence type="ECO:0000256" key="5">
    <source>
        <dbReference type="ARBA" id="ARBA00023251"/>
    </source>
</evidence>
<dbReference type="InterPro" id="IPR003593">
    <property type="entry name" value="AAA+_ATPase"/>
</dbReference>
<evidence type="ECO:0000259" key="6">
    <source>
        <dbReference type="PROSITE" id="PS50893"/>
    </source>
</evidence>
<dbReference type="AlphaFoldDB" id="A0A927JBB5"/>
<dbReference type="InterPro" id="IPR027417">
    <property type="entry name" value="P-loop_NTPase"/>
</dbReference>
<evidence type="ECO:0000256" key="4">
    <source>
        <dbReference type="ARBA" id="ARBA00022840"/>
    </source>
</evidence>
<keyword evidence="2" id="KW-0813">Transport</keyword>
<protein>
    <submittedName>
        <fullName evidence="7">ABC transporter ATP-binding protein</fullName>
    </submittedName>
</protein>
<dbReference type="EMBL" id="JACYWE010000003">
    <property type="protein sequence ID" value="MBD8506111.1"/>
    <property type="molecule type" value="Genomic_DNA"/>
</dbReference>
<dbReference type="PROSITE" id="PS50893">
    <property type="entry name" value="ABC_TRANSPORTER_2"/>
    <property type="match status" value="1"/>
</dbReference>
<dbReference type="PANTHER" id="PTHR42711">
    <property type="entry name" value="ABC TRANSPORTER ATP-BINDING PROTEIN"/>
    <property type="match status" value="1"/>
</dbReference>
<dbReference type="GO" id="GO:0005886">
    <property type="term" value="C:plasma membrane"/>
    <property type="evidence" value="ECO:0007669"/>
    <property type="project" value="UniProtKB-SubCell"/>
</dbReference>
<dbReference type="PANTHER" id="PTHR42711:SF17">
    <property type="entry name" value="ABC TRANSPORTER ATP-BINDING PROTEIN"/>
    <property type="match status" value="1"/>
</dbReference>
<dbReference type="PROSITE" id="PS00211">
    <property type="entry name" value="ABC_TRANSPORTER_1"/>
    <property type="match status" value="1"/>
</dbReference>